<dbReference type="OrthoDB" id="3266505at2759"/>
<evidence type="ECO:0000313" key="5">
    <source>
        <dbReference type="Proteomes" id="UP000800200"/>
    </source>
</evidence>
<dbReference type="CDD" id="cd12148">
    <property type="entry name" value="fungal_TF_MHR"/>
    <property type="match status" value="1"/>
</dbReference>
<dbReference type="PANTHER" id="PTHR46910:SF9">
    <property type="entry name" value="MISCELLANEOUS ZN(II)2CYS6 TRANSCRIPTION FACTOR (EUROFUNG)"/>
    <property type="match status" value="1"/>
</dbReference>
<feature type="compositionally biased region" description="Polar residues" evidence="2">
    <location>
        <begin position="566"/>
        <end position="576"/>
    </location>
</feature>
<dbReference type="InterPro" id="IPR050987">
    <property type="entry name" value="AtrR-like"/>
</dbReference>
<dbReference type="GO" id="GO:0008270">
    <property type="term" value="F:zinc ion binding"/>
    <property type="evidence" value="ECO:0007669"/>
    <property type="project" value="InterPro"/>
</dbReference>
<dbReference type="SMART" id="SM00906">
    <property type="entry name" value="Fungal_trans"/>
    <property type="match status" value="1"/>
</dbReference>
<feature type="compositionally biased region" description="Basic and acidic residues" evidence="2">
    <location>
        <begin position="43"/>
        <end position="59"/>
    </location>
</feature>
<protein>
    <recommendedName>
        <fullName evidence="3">Xylanolytic transcriptional activator regulatory domain-containing protein</fullName>
    </recommendedName>
</protein>
<evidence type="ECO:0000259" key="3">
    <source>
        <dbReference type="SMART" id="SM00906"/>
    </source>
</evidence>
<dbReference type="Pfam" id="PF04082">
    <property type="entry name" value="Fungal_trans"/>
    <property type="match status" value="1"/>
</dbReference>
<feature type="compositionally biased region" description="Polar residues" evidence="2">
    <location>
        <begin position="85"/>
        <end position="95"/>
    </location>
</feature>
<dbReference type="AlphaFoldDB" id="A0A6A6E845"/>
<feature type="compositionally biased region" description="Polar residues" evidence="2">
    <location>
        <begin position="61"/>
        <end position="74"/>
    </location>
</feature>
<feature type="region of interest" description="Disordered" evidence="2">
    <location>
        <begin position="1"/>
        <end position="111"/>
    </location>
</feature>
<feature type="compositionally biased region" description="Polar residues" evidence="2">
    <location>
        <begin position="619"/>
        <end position="628"/>
    </location>
</feature>
<feature type="compositionally biased region" description="Polar residues" evidence="2">
    <location>
        <begin position="656"/>
        <end position="666"/>
    </location>
</feature>
<keyword evidence="1" id="KW-0539">Nucleus</keyword>
<feature type="region of interest" description="Disordered" evidence="2">
    <location>
        <begin position="552"/>
        <end position="666"/>
    </location>
</feature>
<sequence>MSATTSSPNKRCSRTDDDIETSGTGGEPAARKRRVLMQTMGRQLREFGTEGLSPRDHTRGSFGTSPASHFNPLSSHAIGAKEDQGSQGQIQTPESDTIPGEDDQLPSGATKSASKWLWRAGEVLATSPTETNHSHSFQHLLDWSQSYFDHWHPAFPFVHAPSLLEYFHQRSQRGELSDVNDSEEFLHTILRSVLSISLIDRRQVGSSMPRVPSSLVFHSFNDAMNSIQRVLIEESSIQSLQAVVSVQLFLISMQRYNAASRLEGLCVRMAFQLGLHRCPAKLTALPAKEVELRKRLFWSIYCIDRYICIRLGIPLGIRTEDIDVCYPHAEKHGNVDHEPLMRDDRLDLLEFLAQHATIRGSIMELRNRSATYGGEYFENDQAMNIDAELTKWWNNVDEYLSSCDQGFTVTKLHQVTLIVLRFESTIALYRSVVATSNKNSSYNAALQRCISASRSVINTLHKALKGFGAFDGSPGQSGYETTPLLWPSFTWAVWMSAFIIVFAASEDQVPRDVVCRLTDRSLEVLKHLSLRGTNWPDACAIAIQNLVGRLNEQGNRSTTSTRSSTADFPQQNTRRTPSAIHRGSQTAPPTSSASRAGVRPFPTRPDFHDMQQRHVSGFNIGQHQNHQPPTAPPPSGMLPLPDSPQTQGQFLRPGAPTNSNPYPFSESTIQNTVFPDISNFASSWLAGTGTFLGIGQQLSDNPIPNDEIMQLFNGEDTGLWFGNGGDFGFSGGA</sequence>
<accession>A0A6A6E845</accession>
<dbReference type="InterPro" id="IPR007219">
    <property type="entry name" value="XnlR_reg_dom"/>
</dbReference>
<dbReference type="GO" id="GO:0003700">
    <property type="term" value="F:DNA-binding transcription factor activity"/>
    <property type="evidence" value="ECO:0007669"/>
    <property type="project" value="InterPro"/>
</dbReference>
<feature type="compositionally biased region" description="Polar residues" evidence="2">
    <location>
        <begin position="583"/>
        <end position="594"/>
    </location>
</feature>
<dbReference type="GO" id="GO:0003677">
    <property type="term" value="F:DNA binding"/>
    <property type="evidence" value="ECO:0007669"/>
    <property type="project" value="InterPro"/>
</dbReference>
<organism evidence="4 5">
    <name type="scientific">Zopfia rhizophila CBS 207.26</name>
    <dbReference type="NCBI Taxonomy" id="1314779"/>
    <lineage>
        <taxon>Eukaryota</taxon>
        <taxon>Fungi</taxon>
        <taxon>Dikarya</taxon>
        <taxon>Ascomycota</taxon>
        <taxon>Pezizomycotina</taxon>
        <taxon>Dothideomycetes</taxon>
        <taxon>Dothideomycetes incertae sedis</taxon>
        <taxon>Zopfiaceae</taxon>
        <taxon>Zopfia</taxon>
    </lineage>
</organism>
<evidence type="ECO:0000256" key="2">
    <source>
        <dbReference type="SAM" id="MobiDB-lite"/>
    </source>
</evidence>
<dbReference type="PANTHER" id="PTHR46910">
    <property type="entry name" value="TRANSCRIPTION FACTOR PDR1"/>
    <property type="match status" value="1"/>
</dbReference>
<feature type="compositionally biased region" description="Low complexity" evidence="2">
    <location>
        <begin position="556"/>
        <end position="565"/>
    </location>
</feature>
<keyword evidence="5" id="KW-1185">Reference proteome</keyword>
<reference evidence="4" key="1">
    <citation type="journal article" date="2020" name="Stud. Mycol.">
        <title>101 Dothideomycetes genomes: a test case for predicting lifestyles and emergence of pathogens.</title>
        <authorList>
            <person name="Haridas S."/>
            <person name="Albert R."/>
            <person name="Binder M."/>
            <person name="Bloem J."/>
            <person name="Labutti K."/>
            <person name="Salamov A."/>
            <person name="Andreopoulos B."/>
            <person name="Baker S."/>
            <person name="Barry K."/>
            <person name="Bills G."/>
            <person name="Bluhm B."/>
            <person name="Cannon C."/>
            <person name="Castanera R."/>
            <person name="Culley D."/>
            <person name="Daum C."/>
            <person name="Ezra D."/>
            <person name="Gonzalez J."/>
            <person name="Henrissat B."/>
            <person name="Kuo A."/>
            <person name="Liang C."/>
            <person name="Lipzen A."/>
            <person name="Lutzoni F."/>
            <person name="Magnuson J."/>
            <person name="Mondo S."/>
            <person name="Nolan M."/>
            <person name="Ohm R."/>
            <person name="Pangilinan J."/>
            <person name="Park H.-J."/>
            <person name="Ramirez L."/>
            <person name="Alfaro M."/>
            <person name="Sun H."/>
            <person name="Tritt A."/>
            <person name="Yoshinaga Y."/>
            <person name="Zwiers L.-H."/>
            <person name="Turgeon B."/>
            <person name="Goodwin S."/>
            <person name="Spatafora J."/>
            <person name="Crous P."/>
            <person name="Grigoriev I."/>
        </authorList>
    </citation>
    <scope>NUCLEOTIDE SEQUENCE</scope>
    <source>
        <strain evidence="4">CBS 207.26</strain>
    </source>
</reference>
<evidence type="ECO:0000313" key="4">
    <source>
        <dbReference type="EMBL" id="KAF2186016.1"/>
    </source>
</evidence>
<dbReference type="EMBL" id="ML994631">
    <property type="protein sequence ID" value="KAF2186016.1"/>
    <property type="molecule type" value="Genomic_DNA"/>
</dbReference>
<feature type="domain" description="Xylanolytic transcriptional activator regulatory" evidence="3">
    <location>
        <begin position="259"/>
        <end position="333"/>
    </location>
</feature>
<proteinExistence type="predicted"/>
<name>A0A6A6E845_9PEZI</name>
<gene>
    <name evidence="4" type="ORF">K469DRAFT_687442</name>
</gene>
<feature type="compositionally biased region" description="Polar residues" evidence="2">
    <location>
        <begin position="1"/>
        <end position="10"/>
    </location>
</feature>
<evidence type="ECO:0000256" key="1">
    <source>
        <dbReference type="ARBA" id="ARBA00023242"/>
    </source>
</evidence>
<dbReference type="GO" id="GO:0006351">
    <property type="term" value="P:DNA-templated transcription"/>
    <property type="evidence" value="ECO:0007669"/>
    <property type="project" value="InterPro"/>
</dbReference>
<dbReference type="Proteomes" id="UP000800200">
    <property type="component" value="Unassembled WGS sequence"/>
</dbReference>